<keyword evidence="5" id="KW-0539">Nucleus</keyword>
<dbReference type="Pfam" id="PF09420">
    <property type="entry name" value="Nop16"/>
    <property type="match status" value="1"/>
</dbReference>
<dbReference type="HOGENOM" id="CLU_078857_1_0_1"/>
<reference evidence="7 8" key="1">
    <citation type="submission" date="2014-04" db="EMBL/GenBank/DDBJ databases">
        <title>Evolutionary Origins and Diversification of the Mycorrhizal Mutualists.</title>
        <authorList>
            <consortium name="DOE Joint Genome Institute"/>
            <consortium name="Mycorrhizal Genomics Consortium"/>
            <person name="Kohler A."/>
            <person name="Kuo A."/>
            <person name="Nagy L.G."/>
            <person name="Floudas D."/>
            <person name="Copeland A."/>
            <person name="Barry K.W."/>
            <person name="Cichocki N."/>
            <person name="Veneault-Fourrey C."/>
            <person name="LaButti K."/>
            <person name="Lindquist E.A."/>
            <person name="Lipzen A."/>
            <person name="Lundell T."/>
            <person name="Morin E."/>
            <person name="Murat C."/>
            <person name="Riley R."/>
            <person name="Ohm R."/>
            <person name="Sun H."/>
            <person name="Tunlid A."/>
            <person name="Henrissat B."/>
            <person name="Grigoriev I.V."/>
            <person name="Hibbett D.S."/>
            <person name="Martin F."/>
        </authorList>
    </citation>
    <scope>NUCLEOTIDE SEQUENCE [LARGE SCALE GENOMIC DNA]</scope>
    <source>
        <strain evidence="7 8">Koide BX008</strain>
    </source>
</reference>
<dbReference type="GO" id="GO:0005730">
    <property type="term" value="C:nucleolus"/>
    <property type="evidence" value="ECO:0007669"/>
    <property type="project" value="UniProtKB-SubCell"/>
</dbReference>
<evidence type="ECO:0000256" key="1">
    <source>
        <dbReference type="ARBA" id="ARBA00002889"/>
    </source>
</evidence>
<gene>
    <name evidence="7" type="ORF">M378DRAFT_97337</name>
</gene>
<evidence type="ECO:0000256" key="6">
    <source>
        <dbReference type="SAM" id="MobiDB-lite"/>
    </source>
</evidence>
<dbReference type="InterPro" id="IPR019002">
    <property type="entry name" value="Ribosome_biogenesis_Nop16"/>
</dbReference>
<accession>A0A0C2XJI9</accession>
<dbReference type="GO" id="GO:0042273">
    <property type="term" value="P:ribosomal large subunit biogenesis"/>
    <property type="evidence" value="ECO:0007669"/>
    <property type="project" value="TreeGrafter"/>
</dbReference>
<evidence type="ECO:0000256" key="4">
    <source>
        <dbReference type="ARBA" id="ARBA00015522"/>
    </source>
</evidence>
<dbReference type="STRING" id="946122.A0A0C2XJI9"/>
<organism evidence="7 8">
    <name type="scientific">Amanita muscaria (strain Koide BX008)</name>
    <dbReference type="NCBI Taxonomy" id="946122"/>
    <lineage>
        <taxon>Eukaryota</taxon>
        <taxon>Fungi</taxon>
        <taxon>Dikarya</taxon>
        <taxon>Basidiomycota</taxon>
        <taxon>Agaricomycotina</taxon>
        <taxon>Agaricomycetes</taxon>
        <taxon>Agaricomycetidae</taxon>
        <taxon>Agaricales</taxon>
        <taxon>Pluteineae</taxon>
        <taxon>Amanitaceae</taxon>
        <taxon>Amanita</taxon>
    </lineage>
</organism>
<dbReference type="PANTHER" id="PTHR13243">
    <property type="entry name" value="HSPC111 PROTEIN-RELATED"/>
    <property type="match status" value="1"/>
</dbReference>
<name>A0A0C2XJI9_AMAMK</name>
<feature type="compositionally biased region" description="Basic and acidic residues" evidence="6">
    <location>
        <begin position="212"/>
        <end position="227"/>
    </location>
</feature>
<comment type="function">
    <text evidence="1">Involved in the biogenesis of the 60S ribosomal subunit.</text>
</comment>
<dbReference type="InParanoid" id="A0A0C2XJI9"/>
<dbReference type="OrthoDB" id="285729at2759"/>
<evidence type="ECO:0000256" key="2">
    <source>
        <dbReference type="ARBA" id="ARBA00004604"/>
    </source>
</evidence>
<proteinExistence type="inferred from homology"/>
<dbReference type="PANTHER" id="PTHR13243:SF1">
    <property type="entry name" value="NUCLEOLAR PROTEIN 16"/>
    <property type="match status" value="1"/>
</dbReference>
<evidence type="ECO:0000256" key="5">
    <source>
        <dbReference type="ARBA" id="ARBA00023242"/>
    </source>
</evidence>
<dbReference type="EMBL" id="KN818225">
    <property type="protein sequence ID" value="KIL69611.1"/>
    <property type="molecule type" value="Genomic_DNA"/>
</dbReference>
<protein>
    <recommendedName>
        <fullName evidence="4">Nucleolar protein 16</fullName>
    </recommendedName>
</protein>
<feature type="region of interest" description="Disordered" evidence="6">
    <location>
        <begin position="1"/>
        <end position="40"/>
    </location>
</feature>
<dbReference type="FunCoup" id="A0A0C2XJI9">
    <property type="interactions" value="139"/>
</dbReference>
<comment type="subcellular location">
    <subcellularLocation>
        <location evidence="2">Nucleus</location>
        <location evidence="2">Nucleolus</location>
    </subcellularLocation>
</comment>
<feature type="compositionally biased region" description="Basic residues" evidence="6">
    <location>
        <begin position="22"/>
        <end position="32"/>
    </location>
</feature>
<feature type="region of interest" description="Disordered" evidence="6">
    <location>
        <begin position="212"/>
        <end position="254"/>
    </location>
</feature>
<comment type="similarity">
    <text evidence="3">Belongs to the NOP16 family.</text>
</comment>
<keyword evidence="8" id="KW-1185">Reference proteome</keyword>
<evidence type="ECO:0000256" key="3">
    <source>
        <dbReference type="ARBA" id="ARBA00008479"/>
    </source>
</evidence>
<sequence>MVNPRQRRKARSSSHRPVSSSRRAKKKLKKTPPIRGPELLQNGWDKKKTVRQNYVTLGLVHTLNPIASGGHEIQESTTSILADKSISVPMEYGRIVRDDAGNAVQVELAPEESEYLSNGISEAMAEPDIMAGVKEKWVTKLGKQSDREFQSENNDMIKELERKSVILRDDKTMSLQLTGIGGRKSSASEVRYLRRLVDKYGDNVERMARDRKVNNEQRTVGELERALKRSGLLTGGREGDREKAGSSGTMLGGS</sequence>
<feature type="compositionally biased region" description="Basic residues" evidence="6">
    <location>
        <begin position="1"/>
        <end position="14"/>
    </location>
</feature>
<evidence type="ECO:0000313" key="8">
    <source>
        <dbReference type="Proteomes" id="UP000054549"/>
    </source>
</evidence>
<dbReference type="Proteomes" id="UP000054549">
    <property type="component" value="Unassembled WGS sequence"/>
</dbReference>
<dbReference type="AlphaFoldDB" id="A0A0C2XJI9"/>
<evidence type="ECO:0000313" key="7">
    <source>
        <dbReference type="EMBL" id="KIL69611.1"/>
    </source>
</evidence>